<comment type="subunit">
    <text evidence="3">Homodimer.</text>
</comment>
<evidence type="ECO:0000256" key="7">
    <source>
        <dbReference type="RuleBase" id="RU362125"/>
    </source>
</evidence>
<evidence type="ECO:0000256" key="5">
    <source>
        <dbReference type="ARBA" id="ARBA00022827"/>
    </source>
</evidence>
<organism evidence="11 12">
    <name type="scientific">Candidatus Marimicrobium litorale</name>
    <dbReference type="NCBI Taxonomy" id="2518991"/>
    <lineage>
        <taxon>Bacteria</taxon>
        <taxon>Pseudomonadati</taxon>
        <taxon>Pseudomonadota</taxon>
        <taxon>Gammaproteobacteria</taxon>
        <taxon>Cellvibrionales</taxon>
        <taxon>Halieaceae</taxon>
        <taxon>Marimicrobium</taxon>
    </lineage>
</organism>
<evidence type="ECO:0000313" key="11">
    <source>
        <dbReference type="EMBL" id="MCX2977111.1"/>
    </source>
</evidence>
<evidence type="ECO:0000256" key="1">
    <source>
        <dbReference type="ARBA" id="ARBA00001974"/>
    </source>
</evidence>
<dbReference type="Gene3D" id="1.20.140.10">
    <property type="entry name" value="Butyryl-CoA Dehydrogenase, subunit A, domain 3"/>
    <property type="match status" value="1"/>
</dbReference>
<evidence type="ECO:0000256" key="6">
    <source>
        <dbReference type="ARBA" id="ARBA00023002"/>
    </source>
</evidence>
<proteinExistence type="inferred from homology"/>
<dbReference type="Proteomes" id="UP001143304">
    <property type="component" value="Unassembled WGS sequence"/>
</dbReference>
<dbReference type="Pfam" id="PF02770">
    <property type="entry name" value="Acyl-CoA_dh_M"/>
    <property type="match status" value="1"/>
</dbReference>
<evidence type="ECO:0000256" key="4">
    <source>
        <dbReference type="ARBA" id="ARBA00022630"/>
    </source>
</evidence>
<feature type="domain" description="Acyl-CoA oxidase/dehydrogenase middle" evidence="9">
    <location>
        <begin position="130"/>
        <end position="211"/>
    </location>
</feature>
<comment type="caution">
    <text evidence="11">The sequence shown here is derived from an EMBL/GenBank/DDBJ whole genome shotgun (WGS) entry which is preliminary data.</text>
</comment>
<dbReference type="Gene3D" id="2.40.110.10">
    <property type="entry name" value="Butyryl-CoA Dehydrogenase, subunit A, domain 2"/>
    <property type="match status" value="1"/>
</dbReference>
<dbReference type="PANTHER" id="PTHR48083">
    <property type="entry name" value="MEDIUM-CHAIN SPECIFIC ACYL-COA DEHYDROGENASE, MITOCHONDRIAL-RELATED"/>
    <property type="match status" value="1"/>
</dbReference>
<keyword evidence="4 7" id="KW-0285">Flavoprotein</keyword>
<comment type="similarity">
    <text evidence="2 7">Belongs to the acyl-CoA dehydrogenase family.</text>
</comment>
<reference evidence="11" key="1">
    <citation type="submission" date="2019-02" db="EMBL/GenBank/DDBJ databases">
        <authorList>
            <person name="Li S.-H."/>
        </authorList>
    </citation>
    <scope>NUCLEOTIDE SEQUENCE</scope>
    <source>
        <strain evidence="11">IMCC11814</strain>
    </source>
</reference>
<dbReference type="InterPro" id="IPR050741">
    <property type="entry name" value="Acyl-CoA_dehydrogenase"/>
</dbReference>
<dbReference type="InterPro" id="IPR037069">
    <property type="entry name" value="AcylCoA_DH/ox_N_sf"/>
</dbReference>
<evidence type="ECO:0000259" key="8">
    <source>
        <dbReference type="Pfam" id="PF00441"/>
    </source>
</evidence>
<dbReference type="InterPro" id="IPR036250">
    <property type="entry name" value="AcylCo_DH-like_C"/>
</dbReference>
<dbReference type="SUPFAM" id="SSF56645">
    <property type="entry name" value="Acyl-CoA dehydrogenase NM domain-like"/>
    <property type="match status" value="1"/>
</dbReference>
<dbReference type="RefSeq" id="WP_279248840.1">
    <property type="nucleotide sequence ID" value="NZ_SHNO01000001.1"/>
</dbReference>
<dbReference type="InterPro" id="IPR046373">
    <property type="entry name" value="Acyl-CoA_Oxase/DH_mid-dom_sf"/>
</dbReference>
<keyword evidence="6 7" id="KW-0560">Oxidoreductase</keyword>
<evidence type="ECO:0000313" key="12">
    <source>
        <dbReference type="Proteomes" id="UP001143304"/>
    </source>
</evidence>
<evidence type="ECO:0000256" key="2">
    <source>
        <dbReference type="ARBA" id="ARBA00009347"/>
    </source>
</evidence>
<feature type="domain" description="Acyl-CoA dehydrogenase/oxidase C-terminal" evidence="8">
    <location>
        <begin position="245"/>
        <end position="394"/>
    </location>
</feature>
<name>A0ABT3T498_9GAMM</name>
<dbReference type="InterPro" id="IPR013786">
    <property type="entry name" value="AcylCoA_DH/ox_N"/>
</dbReference>
<dbReference type="InterPro" id="IPR009075">
    <property type="entry name" value="AcylCo_DH/oxidase_C"/>
</dbReference>
<evidence type="ECO:0000259" key="10">
    <source>
        <dbReference type="Pfam" id="PF02771"/>
    </source>
</evidence>
<dbReference type="Gene3D" id="1.10.540.10">
    <property type="entry name" value="Acyl-CoA dehydrogenase/oxidase, N-terminal domain"/>
    <property type="match status" value="1"/>
</dbReference>
<accession>A0ABT3T498</accession>
<protein>
    <submittedName>
        <fullName evidence="11">Acyl-CoA dehydrogenase</fullName>
    </submittedName>
</protein>
<sequence>MPWDFETDPEFQQQLDWVRQFVEEELIPLEPIMVDFTEEQWIAVQEPLKQRVKDQGLWACHLEKELGGQGMGQLPLAQMNMITGRCVYAQEIFGNMAPDSGNAELLAEGGTEAQKAKWLWPNLAGDIRSAFAITEPFVASTDPTQIESSAVLEGDEWVLNGRKWMITNATRADFIIFMVVTEPDAPVHKRCSMIVVEKDTPGMDIFREIPTMHHPHAEYGANGNHAEINLDNVRVSKDNLIGGRGEGFILSQVRLGPGRIHHATRWLGEAERAYDMLCERTLSRSSFGKRYASHQTIQGYIAESRMELEMAKLLTLRAAWKMDKVGHHGARQDIAMVKVNNAKVLFNVIDRALQVHGSLGYSCDMPLESMYRSARMAPLVDGANEVHSVSIARAELKRYEGVEGWPTEHIPSRREESLKRFAHLLEATG</sequence>
<dbReference type="SUPFAM" id="SSF47203">
    <property type="entry name" value="Acyl-CoA dehydrogenase C-terminal domain-like"/>
    <property type="match status" value="1"/>
</dbReference>
<feature type="domain" description="Acyl-CoA dehydrogenase/oxidase N-terminal" evidence="10">
    <location>
        <begin position="10"/>
        <end position="125"/>
    </location>
</feature>
<keyword evidence="5 7" id="KW-0274">FAD</keyword>
<evidence type="ECO:0000256" key="3">
    <source>
        <dbReference type="ARBA" id="ARBA00011738"/>
    </source>
</evidence>
<dbReference type="PANTHER" id="PTHR48083:SF13">
    <property type="entry name" value="ACYL-COA DEHYDROGENASE FAMILY MEMBER 11"/>
    <property type="match status" value="1"/>
</dbReference>
<dbReference type="InterPro" id="IPR006091">
    <property type="entry name" value="Acyl-CoA_Oxase/DH_mid-dom"/>
</dbReference>
<dbReference type="Pfam" id="PF00441">
    <property type="entry name" value="Acyl-CoA_dh_1"/>
    <property type="match status" value="1"/>
</dbReference>
<keyword evidence="12" id="KW-1185">Reference proteome</keyword>
<gene>
    <name evidence="11" type="ORF">EYC82_07055</name>
</gene>
<dbReference type="Pfam" id="PF02771">
    <property type="entry name" value="Acyl-CoA_dh_N"/>
    <property type="match status" value="1"/>
</dbReference>
<dbReference type="EMBL" id="SHNO01000001">
    <property type="protein sequence ID" value="MCX2977111.1"/>
    <property type="molecule type" value="Genomic_DNA"/>
</dbReference>
<dbReference type="InterPro" id="IPR009100">
    <property type="entry name" value="AcylCoA_DH/oxidase_NM_dom_sf"/>
</dbReference>
<comment type="cofactor">
    <cofactor evidence="1 7">
        <name>FAD</name>
        <dbReference type="ChEBI" id="CHEBI:57692"/>
    </cofactor>
</comment>
<evidence type="ECO:0000259" key="9">
    <source>
        <dbReference type="Pfam" id="PF02770"/>
    </source>
</evidence>